<dbReference type="Gene3D" id="3.40.50.1820">
    <property type="entry name" value="alpha/beta hydrolase"/>
    <property type="match status" value="1"/>
</dbReference>
<evidence type="ECO:0000256" key="3">
    <source>
        <dbReference type="RuleBase" id="RU361235"/>
    </source>
</evidence>
<accession>A0ABV6ZZF5</accession>
<comment type="caution">
    <text evidence="5">The sequence shown here is derived from an EMBL/GenBank/DDBJ whole genome shotgun (WGS) entry which is preliminary data.</text>
</comment>
<reference evidence="6" key="1">
    <citation type="journal article" date="2019" name="Int. J. Syst. Evol. Microbiol.">
        <title>The Global Catalogue of Microorganisms (GCM) 10K type strain sequencing project: providing services to taxonomists for standard genome sequencing and annotation.</title>
        <authorList>
            <consortium name="The Broad Institute Genomics Platform"/>
            <consortium name="The Broad Institute Genome Sequencing Center for Infectious Disease"/>
            <person name="Wu L."/>
            <person name="Ma J."/>
        </authorList>
    </citation>
    <scope>NUCLEOTIDE SEQUENCE [LARGE SCALE GENOMIC DNA]</scope>
    <source>
        <strain evidence="6">KCTC 52487</strain>
    </source>
</reference>
<dbReference type="InterPro" id="IPR019826">
    <property type="entry name" value="Carboxylesterase_B_AS"/>
</dbReference>
<dbReference type="Proteomes" id="UP001595379">
    <property type="component" value="Unassembled WGS sequence"/>
</dbReference>
<dbReference type="PROSITE" id="PS00941">
    <property type="entry name" value="CARBOXYLESTERASE_B_2"/>
    <property type="match status" value="1"/>
</dbReference>
<evidence type="ECO:0000313" key="5">
    <source>
        <dbReference type="EMBL" id="MFC2926779.1"/>
    </source>
</evidence>
<dbReference type="SUPFAM" id="SSF53474">
    <property type="entry name" value="alpha/beta-Hydrolases"/>
    <property type="match status" value="1"/>
</dbReference>
<dbReference type="InterPro" id="IPR050309">
    <property type="entry name" value="Type-B_Carboxylest/Lipase"/>
</dbReference>
<evidence type="ECO:0000256" key="1">
    <source>
        <dbReference type="ARBA" id="ARBA00005964"/>
    </source>
</evidence>
<dbReference type="RefSeq" id="WP_343165800.1">
    <property type="nucleotide sequence ID" value="NZ_JBHRSV010000025.1"/>
</dbReference>
<gene>
    <name evidence="5" type="ORF">ACFOOR_11740</name>
</gene>
<dbReference type="InterPro" id="IPR019819">
    <property type="entry name" value="Carboxylesterase_B_CS"/>
</dbReference>
<feature type="domain" description="Carboxylesterase type B" evidence="4">
    <location>
        <begin position="375"/>
        <end position="503"/>
    </location>
</feature>
<dbReference type="InterPro" id="IPR029058">
    <property type="entry name" value="AB_hydrolase_fold"/>
</dbReference>
<name>A0ABV6ZZF5_9PROT</name>
<dbReference type="PROSITE" id="PS51257">
    <property type="entry name" value="PROKAR_LIPOPROTEIN"/>
    <property type="match status" value="1"/>
</dbReference>
<evidence type="ECO:0000313" key="6">
    <source>
        <dbReference type="Proteomes" id="UP001595379"/>
    </source>
</evidence>
<feature type="domain" description="Carboxylesterase type B" evidence="4">
    <location>
        <begin position="34"/>
        <end position="356"/>
    </location>
</feature>
<dbReference type="PROSITE" id="PS00122">
    <property type="entry name" value="CARBOXYLESTERASE_B_1"/>
    <property type="match status" value="1"/>
</dbReference>
<organism evidence="5 6">
    <name type="scientific">Hyphobacterium vulgare</name>
    <dbReference type="NCBI Taxonomy" id="1736751"/>
    <lineage>
        <taxon>Bacteria</taxon>
        <taxon>Pseudomonadati</taxon>
        <taxon>Pseudomonadota</taxon>
        <taxon>Alphaproteobacteria</taxon>
        <taxon>Maricaulales</taxon>
        <taxon>Maricaulaceae</taxon>
        <taxon>Hyphobacterium</taxon>
    </lineage>
</organism>
<comment type="similarity">
    <text evidence="1 3">Belongs to the type-B carboxylesterase/lipase family.</text>
</comment>
<keyword evidence="2 3" id="KW-0378">Hydrolase</keyword>
<evidence type="ECO:0000256" key="2">
    <source>
        <dbReference type="ARBA" id="ARBA00022801"/>
    </source>
</evidence>
<protein>
    <recommendedName>
        <fullName evidence="3">Carboxylic ester hydrolase</fullName>
        <ecNumber evidence="3">3.1.1.-</ecNumber>
    </recommendedName>
</protein>
<evidence type="ECO:0000259" key="4">
    <source>
        <dbReference type="Pfam" id="PF00135"/>
    </source>
</evidence>
<dbReference type="EMBL" id="JBHRSV010000025">
    <property type="protein sequence ID" value="MFC2926779.1"/>
    <property type="molecule type" value="Genomic_DNA"/>
</dbReference>
<dbReference type="EC" id="3.1.1.-" evidence="3"/>
<dbReference type="Pfam" id="PF00135">
    <property type="entry name" value="COesterase"/>
    <property type="match status" value="2"/>
</dbReference>
<dbReference type="InterPro" id="IPR002018">
    <property type="entry name" value="CarbesteraseB"/>
</dbReference>
<proteinExistence type="inferred from homology"/>
<sequence length="560" mass="60496">MRRFLASVVCLLVAACGERDDASTEPVADPATTTATAQGQLTGYVSPEGAHVWHAIPYAAPPVGDLRWRAPRPAGSWTGNRDALTRAERCSQITNSLDQGRGVEAGLRVGSEDCLYLDVFAPPGAVDLPVMVWIHGGSNVWGSIEAYDGSQLAIDQNVIIIMVQYRLGPLGWFAHPALREDAETAEDGAADFAILDLIAALRWTRENAHAFGGNPGRVTIFGESAGGHNVAALLASPLAAGLFDRAIIQSGSIASVPLAEAEGRIGEAANPSLTIAERLVGADASADDLRAVDLDDLFAAYETGGGFRLTMPTMIADGVVLPLDGLRSAFASEETFNAVPVITGTNRDEMKLFNALDPRLASRHLGVFYRPRDRGFYDALSDYQSRVWAIGAVDDLATIMREGGHEDVWAYRFDWDEGGSNVFIDTGFMLGAAHAMEIPFVFNRFELFGQLDRFLFNDRNAESREALARTMGQHWGNFARTGHPGADWPRWGERGQRMRFDTEEDGGPEVVRGAETMESIAERLSGDQRLTPEERCQVAATLGDRFFGEGGGIAEMIGCG</sequence>
<dbReference type="PANTHER" id="PTHR11559">
    <property type="entry name" value="CARBOXYLESTERASE"/>
    <property type="match status" value="1"/>
</dbReference>
<keyword evidence="6" id="KW-1185">Reference proteome</keyword>